<dbReference type="AlphaFoldDB" id="A0AAD7ZHB5"/>
<reference evidence="3" key="1">
    <citation type="journal article" date="2023" name="IScience">
        <title>Live-bearing cockroach genome reveals convergent evolutionary mechanisms linked to viviparity in insects and beyond.</title>
        <authorList>
            <person name="Fouks B."/>
            <person name="Harrison M.C."/>
            <person name="Mikhailova A.A."/>
            <person name="Marchal E."/>
            <person name="English S."/>
            <person name="Carruthers M."/>
            <person name="Jennings E.C."/>
            <person name="Chiamaka E.L."/>
            <person name="Frigard R.A."/>
            <person name="Pippel M."/>
            <person name="Attardo G.M."/>
            <person name="Benoit J.B."/>
            <person name="Bornberg-Bauer E."/>
            <person name="Tobe S.S."/>
        </authorList>
    </citation>
    <scope>NUCLEOTIDE SEQUENCE</scope>
    <source>
        <strain evidence="3">Stay&amp;Tobe</strain>
    </source>
</reference>
<feature type="non-terminal residue" evidence="3">
    <location>
        <position position="1"/>
    </location>
</feature>
<dbReference type="Proteomes" id="UP001233999">
    <property type="component" value="Unassembled WGS sequence"/>
</dbReference>
<name>A0AAD7ZHB5_DIPPU</name>
<dbReference type="GO" id="GO:0004252">
    <property type="term" value="F:serine-type endopeptidase activity"/>
    <property type="evidence" value="ECO:0007669"/>
    <property type="project" value="InterPro"/>
</dbReference>
<dbReference type="PRINTS" id="PR00722">
    <property type="entry name" value="CHYMOTRYPSIN"/>
</dbReference>
<evidence type="ECO:0000256" key="1">
    <source>
        <dbReference type="ARBA" id="ARBA00023157"/>
    </source>
</evidence>
<evidence type="ECO:0000313" key="4">
    <source>
        <dbReference type="Proteomes" id="UP001233999"/>
    </source>
</evidence>
<dbReference type="GO" id="GO:0006508">
    <property type="term" value="P:proteolysis"/>
    <property type="evidence" value="ECO:0007669"/>
    <property type="project" value="InterPro"/>
</dbReference>
<evidence type="ECO:0000313" key="3">
    <source>
        <dbReference type="EMBL" id="KAJ9580548.1"/>
    </source>
</evidence>
<accession>A0AAD7ZHB5</accession>
<gene>
    <name evidence="3" type="ORF">L9F63_024276</name>
</gene>
<dbReference type="InterPro" id="IPR018114">
    <property type="entry name" value="TRYPSIN_HIS"/>
</dbReference>
<comment type="caution">
    <text evidence="3">The sequence shown here is derived from an EMBL/GenBank/DDBJ whole genome shotgun (WGS) entry which is preliminary data.</text>
</comment>
<dbReference type="InterPro" id="IPR001254">
    <property type="entry name" value="Trypsin_dom"/>
</dbReference>
<organism evidence="3 4">
    <name type="scientific">Diploptera punctata</name>
    <name type="common">Pacific beetle cockroach</name>
    <dbReference type="NCBI Taxonomy" id="6984"/>
    <lineage>
        <taxon>Eukaryota</taxon>
        <taxon>Metazoa</taxon>
        <taxon>Ecdysozoa</taxon>
        <taxon>Arthropoda</taxon>
        <taxon>Hexapoda</taxon>
        <taxon>Insecta</taxon>
        <taxon>Pterygota</taxon>
        <taxon>Neoptera</taxon>
        <taxon>Polyneoptera</taxon>
        <taxon>Dictyoptera</taxon>
        <taxon>Blattodea</taxon>
        <taxon>Blaberoidea</taxon>
        <taxon>Blaberidae</taxon>
        <taxon>Diplopterinae</taxon>
        <taxon>Diploptera</taxon>
    </lineage>
</organism>
<dbReference type="Pfam" id="PF00089">
    <property type="entry name" value="Trypsin"/>
    <property type="match status" value="1"/>
</dbReference>
<proteinExistence type="predicted"/>
<dbReference type="PANTHER" id="PTHR24250">
    <property type="entry name" value="CHYMOTRYPSIN-RELATED"/>
    <property type="match status" value="1"/>
</dbReference>
<dbReference type="InterPro" id="IPR001314">
    <property type="entry name" value="Peptidase_S1A"/>
</dbReference>
<dbReference type="SUPFAM" id="SSF50494">
    <property type="entry name" value="Trypsin-like serine proteases"/>
    <property type="match status" value="1"/>
</dbReference>
<evidence type="ECO:0000259" key="2">
    <source>
        <dbReference type="PROSITE" id="PS50240"/>
    </source>
</evidence>
<dbReference type="InterPro" id="IPR009003">
    <property type="entry name" value="Peptidase_S1_PA"/>
</dbReference>
<sequence length="270" mass="30668">MFICIKSVENEVRAFHDCYDDDDFLRKPEGEDCRRREAKRGMFPYIAGIETEIETFYGLRTAECTGTIIAARWILTAGHCLKIEHYITTRVRYTVGEINILRNLKPALRYVVHPNYSFERTYVLFIPTDVVHDDIGLIKTKEEIQFDKFITNVCISSNDQLSANPVCFVAGFGKLVDPLEVTYEKSYLLHFATLDYTEERPIIPNTIELSVKGKYPSLGDSGGPLMCDGKQIGIFSKVGASLNQAKLTYTQCGKYKNWIESITGTKVLDT</sequence>
<dbReference type="Gene3D" id="2.40.10.10">
    <property type="entry name" value="Trypsin-like serine proteases"/>
    <property type="match status" value="2"/>
</dbReference>
<dbReference type="PANTHER" id="PTHR24250:SF50">
    <property type="entry name" value="PEPTIDASE S1 DOMAIN-CONTAINING PROTEIN"/>
    <property type="match status" value="1"/>
</dbReference>
<dbReference type="SMART" id="SM00020">
    <property type="entry name" value="Tryp_SPc"/>
    <property type="match status" value="1"/>
</dbReference>
<feature type="domain" description="Peptidase S1" evidence="2">
    <location>
        <begin position="30"/>
        <end position="264"/>
    </location>
</feature>
<protein>
    <recommendedName>
        <fullName evidence="2">Peptidase S1 domain-containing protein</fullName>
    </recommendedName>
</protein>
<keyword evidence="1" id="KW-1015">Disulfide bond</keyword>
<keyword evidence="4" id="KW-1185">Reference proteome</keyword>
<dbReference type="PROSITE" id="PS50240">
    <property type="entry name" value="TRYPSIN_DOM"/>
    <property type="match status" value="1"/>
</dbReference>
<dbReference type="EMBL" id="JASPKZ010008280">
    <property type="protein sequence ID" value="KAJ9580548.1"/>
    <property type="molecule type" value="Genomic_DNA"/>
</dbReference>
<dbReference type="PROSITE" id="PS00134">
    <property type="entry name" value="TRYPSIN_HIS"/>
    <property type="match status" value="1"/>
</dbReference>
<reference evidence="3" key="2">
    <citation type="submission" date="2023-05" db="EMBL/GenBank/DDBJ databases">
        <authorList>
            <person name="Fouks B."/>
        </authorList>
    </citation>
    <scope>NUCLEOTIDE SEQUENCE</scope>
    <source>
        <strain evidence="3">Stay&amp;Tobe</strain>
        <tissue evidence="3">Testes</tissue>
    </source>
</reference>
<dbReference type="InterPro" id="IPR043504">
    <property type="entry name" value="Peptidase_S1_PA_chymotrypsin"/>
</dbReference>